<sequence>MSSEIPLHTIWYYSTSGQILAGCLAVTIWDTLCHFLDDFQILFFQKFSWTTVVFIVARASPIVYFIALTMFTASIDVNCGVLQIMYRVLLVLARTSTAFLLLLRVNAIYTNKKPARIFFSMLWFMTLGVFLLLAIDGIKIDHPSYYWCSSFVQEIFIAPAVLVEMLSDTLMCLAILYELGGTSWKERGRLLMKLFRPHHPYLTDIVLQDTLIYACLAVLSNLALIFGTVLFGSGFSENITVAASHPSAVAINLISLRVHRNMKLGTPGLVAPATPSAPNQISHLVFNSTHTDGTQVNNSTGASNTEEAENEEK</sequence>
<feature type="transmembrane region" description="Helical" evidence="2">
    <location>
        <begin position="12"/>
        <end position="35"/>
    </location>
</feature>
<feature type="transmembrane region" description="Helical" evidence="2">
    <location>
        <begin position="211"/>
        <end position="233"/>
    </location>
</feature>
<feature type="compositionally biased region" description="Polar residues" evidence="1">
    <location>
        <begin position="290"/>
        <end position="305"/>
    </location>
</feature>
<name>A0A9P6JUT5_9AGAR</name>
<dbReference type="OrthoDB" id="3038990at2759"/>
<feature type="region of interest" description="Disordered" evidence="1">
    <location>
        <begin position="290"/>
        <end position="313"/>
    </location>
</feature>
<evidence type="ECO:0000256" key="1">
    <source>
        <dbReference type="SAM" id="MobiDB-lite"/>
    </source>
</evidence>
<evidence type="ECO:0000256" key="2">
    <source>
        <dbReference type="SAM" id="Phobius"/>
    </source>
</evidence>
<keyword evidence="2" id="KW-1133">Transmembrane helix</keyword>
<keyword evidence="4" id="KW-1185">Reference proteome</keyword>
<gene>
    <name evidence="3" type="ORF">CPB83DRAFT_541873</name>
</gene>
<keyword evidence="2" id="KW-0472">Membrane</keyword>
<reference evidence="3" key="1">
    <citation type="submission" date="2020-11" db="EMBL/GenBank/DDBJ databases">
        <authorList>
            <consortium name="DOE Joint Genome Institute"/>
            <person name="Ahrendt S."/>
            <person name="Riley R."/>
            <person name="Andreopoulos W."/>
            <person name="Labutti K."/>
            <person name="Pangilinan J."/>
            <person name="Ruiz-Duenas F.J."/>
            <person name="Barrasa J.M."/>
            <person name="Sanchez-Garcia M."/>
            <person name="Camarero S."/>
            <person name="Miyauchi S."/>
            <person name="Serrano A."/>
            <person name="Linde D."/>
            <person name="Babiker R."/>
            <person name="Drula E."/>
            <person name="Ayuso-Fernandez I."/>
            <person name="Pacheco R."/>
            <person name="Padilla G."/>
            <person name="Ferreira P."/>
            <person name="Barriuso J."/>
            <person name="Kellner H."/>
            <person name="Castanera R."/>
            <person name="Alfaro M."/>
            <person name="Ramirez L."/>
            <person name="Pisabarro A.G."/>
            <person name="Kuo A."/>
            <person name="Tritt A."/>
            <person name="Lipzen A."/>
            <person name="He G."/>
            <person name="Yan M."/>
            <person name="Ng V."/>
            <person name="Cullen D."/>
            <person name="Martin F."/>
            <person name="Rosso M.-N."/>
            <person name="Henrissat B."/>
            <person name="Hibbett D."/>
            <person name="Martinez A.T."/>
            <person name="Grigoriev I.V."/>
        </authorList>
    </citation>
    <scope>NUCLEOTIDE SEQUENCE</scope>
    <source>
        <strain evidence="3">CBS 506.95</strain>
    </source>
</reference>
<feature type="transmembrane region" description="Helical" evidence="2">
    <location>
        <begin position="84"/>
        <end position="103"/>
    </location>
</feature>
<dbReference type="Proteomes" id="UP000807306">
    <property type="component" value="Unassembled WGS sequence"/>
</dbReference>
<keyword evidence="2" id="KW-0812">Transmembrane</keyword>
<accession>A0A9P6JUT5</accession>
<proteinExistence type="predicted"/>
<dbReference type="AlphaFoldDB" id="A0A9P6JUT5"/>
<organism evidence="3 4">
    <name type="scientific">Crepidotus variabilis</name>
    <dbReference type="NCBI Taxonomy" id="179855"/>
    <lineage>
        <taxon>Eukaryota</taxon>
        <taxon>Fungi</taxon>
        <taxon>Dikarya</taxon>
        <taxon>Basidiomycota</taxon>
        <taxon>Agaricomycotina</taxon>
        <taxon>Agaricomycetes</taxon>
        <taxon>Agaricomycetidae</taxon>
        <taxon>Agaricales</taxon>
        <taxon>Agaricineae</taxon>
        <taxon>Crepidotaceae</taxon>
        <taxon>Crepidotus</taxon>
    </lineage>
</organism>
<comment type="caution">
    <text evidence="3">The sequence shown here is derived from an EMBL/GenBank/DDBJ whole genome shotgun (WGS) entry which is preliminary data.</text>
</comment>
<feature type="transmembrane region" description="Helical" evidence="2">
    <location>
        <begin position="115"/>
        <end position="135"/>
    </location>
</feature>
<feature type="transmembrane region" description="Helical" evidence="2">
    <location>
        <begin position="47"/>
        <end position="72"/>
    </location>
</feature>
<evidence type="ECO:0000313" key="4">
    <source>
        <dbReference type="Proteomes" id="UP000807306"/>
    </source>
</evidence>
<feature type="transmembrane region" description="Helical" evidence="2">
    <location>
        <begin position="155"/>
        <end position="177"/>
    </location>
</feature>
<dbReference type="EMBL" id="MU157829">
    <property type="protein sequence ID" value="KAF9533298.1"/>
    <property type="molecule type" value="Genomic_DNA"/>
</dbReference>
<evidence type="ECO:0000313" key="3">
    <source>
        <dbReference type="EMBL" id="KAF9533298.1"/>
    </source>
</evidence>
<protein>
    <submittedName>
        <fullName evidence="3">Uncharacterized protein</fullName>
    </submittedName>
</protein>